<dbReference type="AlphaFoldDB" id="A0A0K1DCP0"/>
<evidence type="ECO:0000313" key="6">
    <source>
        <dbReference type="EMBL" id="AKT93855.1"/>
    </source>
</evidence>
<dbReference type="GO" id="GO:1990904">
    <property type="term" value="C:ribonucleoprotein complex"/>
    <property type="evidence" value="ECO:0007669"/>
    <property type="project" value="UniProtKB-KW"/>
</dbReference>
<keyword evidence="2 5" id="KW-0689">Ribosomal protein</keyword>
<dbReference type="EMBL" id="KP888565">
    <property type="protein sequence ID" value="AKT25971.1"/>
    <property type="molecule type" value="Genomic_DNA"/>
</dbReference>
<protein>
    <submittedName>
        <fullName evidence="5 7">Ribosomal protein L11</fullName>
    </submittedName>
    <submittedName>
        <fullName evidence="6">Ribsomal protein L11</fullName>
    </submittedName>
</protein>
<keyword evidence="4" id="KW-0472">Membrane</keyword>
<dbReference type="EMBL" id="KT030672">
    <property type="protein sequence ID" value="AKT94989.1"/>
    <property type="molecule type" value="Genomic_DNA"/>
</dbReference>
<dbReference type="EMBL" id="KT030673">
    <property type="protein sequence ID" value="AKT95028.1"/>
    <property type="molecule type" value="Genomic_DNA"/>
</dbReference>
<dbReference type="InterPro" id="IPR036796">
    <property type="entry name" value="Ribosomal_uL11_N_sf"/>
</dbReference>
<gene>
    <name evidence="6" type="primary">rpl11</name>
</gene>
<dbReference type="GO" id="GO:0005840">
    <property type="term" value="C:ribosome"/>
    <property type="evidence" value="ECO:0007669"/>
    <property type="project" value="UniProtKB-KW"/>
</dbReference>
<feature type="transmembrane region" description="Helical" evidence="4">
    <location>
        <begin position="95"/>
        <end position="112"/>
    </location>
</feature>
<evidence type="ECO:0000313" key="8">
    <source>
        <dbReference type="EMBL" id="AKT94989.1"/>
    </source>
</evidence>
<sequence>MMLVCDLTVKRTFVKKILVLVPLGAENISSLLSPVLGQYGISVSDFMTQLFPYYQFLNKDLVLRVFVDIFSNNTFSFTVAPLAVAAFLKAHRNQFVSNTLLLYRILVLYSFASRSMFVQKLTYQNIRGYLTSFS</sequence>
<dbReference type="EMBL" id="KT030671">
    <property type="protein sequence ID" value="AKT94951.1"/>
    <property type="molecule type" value="Genomic_DNA"/>
</dbReference>
<evidence type="ECO:0000256" key="1">
    <source>
        <dbReference type="ARBA" id="ARBA00010537"/>
    </source>
</evidence>
<reference evidence="5" key="1">
    <citation type="journal article" date="2015" name="Genome Med.">
        <title>Clinical metagenomic identification of Balamuthia mandrillaris encephalitis and assembly of the draft genome: the continuing case for reference genome sequencing.</title>
        <authorList>
            <person name="Greninger A.L."/>
            <person name="Messacar K."/>
            <person name="Dunnebacke T."/>
            <person name="Naccache S.N."/>
            <person name="Federman S."/>
            <person name="Bouquet J."/>
            <person name="Mirsky D."/>
            <person name="Nomura Y."/>
            <person name="Yagi S."/>
            <person name="Glaser C."/>
            <person name="Vollmer M."/>
            <person name="Press C.A."/>
            <person name="Klenschmidt-DeMasters B.K."/>
            <person name="Dominguez S.R."/>
            <person name="Chiu C.Y."/>
        </authorList>
    </citation>
    <scope>NUCLEOTIDE SEQUENCE</scope>
    <source>
        <strain evidence="5">2046</strain>
        <strain evidence="6">2046-1</strain>
        <strain evidence="7">OK1</strain>
        <strain evidence="8">RP5</strain>
        <strain evidence="9">SAM</strain>
    </source>
</reference>
<dbReference type="EMBL" id="KT175740">
    <property type="protein sequence ID" value="AKT93855.1"/>
    <property type="molecule type" value="Genomic_DNA"/>
</dbReference>
<comment type="similarity">
    <text evidence="1">Belongs to the universal ribosomal protein uL11 family.</text>
</comment>
<keyword evidence="3" id="KW-0687">Ribonucleoprotein</keyword>
<geneLocation type="mitochondrion" evidence="5"/>
<organism evidence="5">
    <name type="scientific">Balamuthia mandrillaris</name>
    <dbReference type="NCBI Taxonomy" id="66527"/>
    <lineage>
        <taxon>Eukaryota</taxon>
        <taxon>Amoebozoa</taxon>
        <taxon>Discosea</taxon>
        <taxon>Longamoebia</taxon>
        <taxon>Centramoebida</taxon>
        <taxon>Balamuthiidae</taxon>
        <taxon>Balamuthia</taxon>
    </lineage>
</organism>
<name>A0A0K1DCP0_9EUKA</name>
<evidence type="ECO:0000256" key="2">
    <source>
        <dbReference type="ARBA" id="ARBA00022980"/>
    </source>
</evidence>
<keyword evidence="4" id="KW-0812">Transmembrane</keyword>
<dbReference type="SUPFAM" id="SSF54747">
    <property type="entry name" value="Ribosomal L11/L12e N-terminal domain"/>
    <property type="match status" value="1"/>
</dbReference>
<keyword evidence="4" id="KW-1133">Transmembrane helix</keyword>
<evidence type="ECO:0000313" key="5">
    <source>
        <dbReference type="EMBL" id="AKT25971.1"/>
    </source>
</evidence>
<evidence type="ECO:0000256" key="4">
    <source>
        <dbReference type="SAM" id="Phobius"/>
    </source>
</evidence>
<proteinExistence type="inferred from homology"/>
<evidence type="ECO:0000313" key="9">
    <source>
        <dbReference type="EMBL" id="AKT95028.1"/>
    </source>
</evidence>
<evidence type="ECO:0000256" key="3">
    <source>
        <dbReference type="ARBA" id="ARBA00023274"/>
    </source>
</evidence>
<accession>A0A0K1DCP0</accession>
<feature type="transmembrane region" description="Helical" evidence="4">
    <location>
        <begin position="61"/>
        <end position="88"/>
    </location>
</feature>
<evidence type="ECO:0000313" key="7">
    <source>
        <dbReference type="EMBL" id="AKT94951.1"/>
    </source>
</evidence>
<keyword evidence="5" id="KW-0496">Mitochondrion</keyword>